<accession>A0ABP9AVU1</accession>
<evidence type="ECO:0000256" key="1">
    <source>
        <dbReference type="ARBA" id="ARBA00043985"/>
    </source>
</evidence>
<feature type="region of interest" description="Disordered" evidence="3">
    <location>
        <begin position="1"/>
        <end position="22"/>
    </location>
</feature>
<evidence type="ECO:0000256" key="2">
    <source>
        <dbReference type="SAM" id="Coils"/>
    </source>
</evidence>
<dbReference type="InterPro" id="IPR007157">
    <property type="entry name" value="PspA_VIPP1"/>
</dbReference>
<evidence type="ECO:0000313" key="4">
    <source>
        <dbReference type="EMBL" id="GAA4786404.1"/>
    </source>
</evidence>
<dbReference type="Pfam" id="PF04012">
    <property type="entry name" value="PspA_IM30"/>
    <property type="match status" value="1"/>
</dbReference>
<sequence length="254" mass="27765">MNVHESPERPGGEETPDIAAGTSASPIWRKLVDAVRGGANELGEAIADSQALRILDQEIRDADAELHRSKDALAEMLAHYKVALDRLAASDARVEEYEGYALKALKADDEALAREVAAKIAAFEADRDDDRQRSEELAARIADLRKVIAQAEAHIKRLKQQVDTVRATATVQRAQATVAHRHAGTDSRLRTALESLERIKRRQAERGARMEAAAEIAREDGDDALEAKLREAGIIAEPSGADAVLSRLKKKIED</sequence>
<organism evidence="4 5">
    <name type="scientific">Lysobacter hankyongensis</name>
    <dbReference type="NCBI Taxonomy" id="1176535"/>
    <lineage>
        <taxon>Bacteria</taxon>
        <taxon>Pseudomonadati</taxon>
        <taxon>Pseudomonadota</taxon>
        <taxon>Gammaproteobacteria</taxon>
        <taxon>Lysobacterales</taxon>
        <taxon>Lysobacteraceae</taxon>
        <taxon>Lysobacter</taxon>
    </lineage>
</organism>
<reference evidence="5" key="1">
    <citation type="journal article" date="2019" name="Int. J. Syst. Evol. Microbiol.">
        <title>The Global Catalogue of Microorganisms (GCM) 10K type strain sequencing project: providing services to taxonomists for standard genome sequencing and annotation.</title>
        <authorList>
            <consortium name="The Broad Institute Genomics Platform"/>
            <consortium name="The Broad Institute Genome Sequencing Center for Infectious Disease"/>
            <person name="Wu L."/>
            <person name="Ma J."/>
        </authorList>
    </citation>
    <scope>NUCLEOTIDE SEQUENCE [LARGE SCALE GENOMIC DNA]</scope>
    <source>
        <strain evidence="5">JCM 18204</strain>
    </source>
</reference>
<protein>
    <submittedName>
        <fullName evidence="4">PspA/IM30 family protein</fullName>
    </submittedName>
</protein>
<name>A0ABP9AVU1_9GAMM</name>
<keyword evidence="2" id="KW-0175">Coiled coil</keyword>
<comment type="caution">
    <text evidence="4">The sequence shown here is derived from an EMBL/GenBank/DDBJ whole genome shotgun (WGS) entry which is preliminary data.</text>
</comment>
<feature type="compositionally biased region" description="Basic and acidic residues" evidence="3">
    <location>
        <begin position="1"/>
        <end position="12"/>
    </location>
</feature>
<feature type="coiled-coil region" evidence="2">
    <location>
        <begin position="134"/>
        <end position="168"/>
    </location>
</feature>
<proteinExistence type="inferred from homology"/>
<dbReference type="PANTHER" id="PTHR31088:SF9">
    <property type="entry name" value="PHAGE SHOCK PROTEIN A"/>
    <property type="match status" value="1"/>
</dbReference>
<dbReference type="PANTHER" id="PTHR31088">
    <property type="entry name" value="MEMBRANE-ASSOCIATED PROTEIN VIPP1, CHLOROPLASTIC"/>
    <property type="match status" value="1"/>
</dbReference>
<comment type="similarity">
    <text evidence="1">Belongs to the PspA/Vipp/IM30 family.</text>
</comment>
<dbReference type="EMBL" id="BAABJE010000002">
    <property type="protein sequence ID" value="GAA4786404.1"/>
    <property type="molecule type" value="Genomic_DNA"/>
</dbReference>
<dbReference type="Proteomes" id="UP001499959">
    <property type="component" value="Unassembled WGS sequence"/>
</dbReference>
<gene>
    <name evidence="4" type="ORF">GCM10023307_08990</name>
</gene>
<keyword evidence="5" id="KW-1185">Reference proteome</keyword>
<dbReference type="RefSeq" id="WP_345302107.1">
    <property type="nucleotide sequence ID" value="NZ_BAABJE010000002.1"/>
</dbReference>
<evidence type="ECO:0000313" key="5">
    <source>
        <dbReference type="Proteomes" id="UP001499959"/>
    </source>
</evidence>
<evidence type="ECO:0000256" key="3">
    <source>
        <dbReference type="SAM" id="MobiDB-lite"/>
    </source>
</evidence>